<organism evidence="3 4">
    <name type="scientific">Drosophila madeirensis</name>
    <name type="common">Fruit fly</name>
    <dbReference type="NCBI Taxonomy" id="30013"/>
    <lineage>
        <taxon>Eukaryota</taxon>
        <taxon>Metazoa</taxon>
        <taxon>Ecdysozoa</taxon>
        <taxon>Arthropoda</taxon>
        <taxon>Hexapoda</taxon>
        <taxon>Insecta</taxon>
        <taxon>Pterygota</taxon>
        <taxon>Neoptera</taxon>
        <taxon>Endopterygota</taxon>
        <taxon>Diptera</taxon>
        <taxon>Brachycera</taxon>
        <taxon>Muscomorpha</taxon>
        <taxon>Ephydroidea</taxon>
        <taxon>Drosophilidae</taxon>
        <taxon>Drosophila</taxon>
        <taxon>Sophophora</taxon>
    </lineage>
</organism>
<reference evidence="3 4" key="1">
    <citation type="submission" date="2024-02" db="EMBL/GenBank/DDBJ databases">
        <title>A chromosome-level genome assembly of Drosophila madeirensis, a fruit fly species endemic to Madeira island.</title>
        <authorList>
            <person name="Tomihara K."/>
            <person name="Llopart A."/>
            <person name="Yamamoto D."/>
        </authorList>
    </citation>
    <scope>NUCLEOTIDE SEQUENCE [LARGE SCALE GENOMIC DNA]</scope>
    <source>
        <strain evidence="3 4">RF1</strain>
    </source>
</reference>
<evidence type="ECO:0000256" key="2">
    <source>
        <dbReference type="SAM" id="SignalP"/>
    </source>
</evidence>
<dbReference type="Proteomes" id="UP001500889">
    <property type="component" value="Chromosome E"/>
</dbReference>
<keyword evidence="4" id="KW-1185">Reference proteome</keyword>
<evidence type="ECO:0000313" key="3">
    <source>
        <dbReference type="EMBL" id="BFG03808.1"/>
    </source>
</evidence>
<dbReference type="AlphaFoldDB" id="A0AAU9G777"/>
<evidence type="ECO:0000313" key="4">
    <source>
        <dbReference type="Proteomes" id="UP001500889"/>
    </source>
</evidence>
<feature type="signal peptide" evidence="2">
    <location>
        <begin position="1"/>
        <end position="22"/>
    </location>
</feature>
<name>A0AAU9G777_DROMD</name>
<proteinExistence type="predicted"/>
<feature type="chain" id="PRO_5043818338" description="Secreted protein" evidence="2">
    <location>
        <begin position="23"/>
        <end position="226"/>
    </location>
</feature>
<accession>A0AAU9G777</accession>
<protein>
    <recommendedName>
        <fullName evidence="5">Secreted protein</fullName>
    </recommendedName>
</protein>
<evidence type="ECO:0008006" key="5">
    <source>
        <dbReference type="Google" id="ProtNLM"/>
    </source>
</evidence>
<feature type="region of interest" description="Disordered" evidence="1">
    <location>
        <begin position="79"/>
        <end position="111"/>
    </location>
</feature>
<evidence type="ECO:0000256" key="1">
    <source>
        <dbReference type="SAM" id="MobiDB-lite"/>
    </source>
</evidence>
<keyword evidence="2" id="KW-0732">Signal</keyword>
<dbReference type="EMBL" id="AP029267">
    <property type="protein sequence ID" value="BFG03808.1"/>
    <property type="molecule type" value="Genomic_DNA"/>
</dbReference>
<sequence>MFSRQQLMLICLGLGVLGFGLCLPIEESADIKEDVISIDNQTQKVIRVHPQDLPSKKDHTGVNMNSALFQIQTLRPVTSSSQKKYVDSKQMRMRKRRPRPATDGEDSSQPLQALKQKELKAFPKQKTKQQKQLKFIPAQTDAEQTGYLNGDDMLEMGLQVSHSHLLPVQMTPGPYPIYYVVSKTNGRFGKFPIKAFGSPAEFSKYLIKSKAEPISRHQRFEGYVRR</sequence>
<gene>
    <name evidence="3" type="ORF">DMAD_02942</name>
</gene>